<comment type="caution">
    <text evidence="1">The sequence shown here is derived from an EMBL/GenBank/DDBJ whole genome shotgun (WGS) entry which is preliminary data.</text>
</comment>
<reference evidence="1" key="1">
    <citation type="journal article" date="2023" name="Mol. Phylogenet. Evol.">
        <title>Genome-scale phylogeny and comparative genomics of the fungal order Sordariales.</title>
        <authorList>
            <person name="Hensen N."/>
            <person name="Bonometti L."/>
            <person name="Westerberg I."/>
            <person name="Brannstrom I.O."/>
            <person name="Guillou S."/>
            <person name="Cros-Aarteil S."/>
            <person name="Calhoun S."/>
            <person name="Haridas S."/>
            <person name="Kuo A."/>
            <person name="Mondo S."/>
            <person name="Pangilinan J."/>
            <person name="Riley R."/>
            <person name="LaButti K."/>
            <person name="Andreopoulos B."/>
            <person name="Lipzen A."/>
            <person name="Chen C."/>
            <person name="Yan M."/>
            <person name="Daum C."/>
            <person name="Ng V."/>
            <person name="Clum A."/>
            <person name="Steindorff A."/>
            <person name="Ohm R.A."/>
            <person name="Martin F."/>
            <person name="Silar P."/>
            <person name="Natvig D.O."/>
            <person name="Lalanne C."/>
            <person name="Gautier V."/>
            <person name="Ament-Velasquez S.L."/>
            <person name="Kruys A."/>
            <person name="Hutchinson M.I."/>
            <person name="Powell A.J."/>
            <person name="Barry K."/>
            <person name="Miller A.N."/>
            <person name="Grigoriev I.V."/>
            <person name="Debuchy R."/>
            <person name="Gladieux P."/>
            <person name="Hiltunen Thoren M."/>
            <person name="Johannesson H."/>
        </authorList>
    </citation>
    <scope>NUCLEOTIDE SEQUENCE</scope>
    <source>
        <strain evidence="1">CBS 359.72</strain>
    </source>
</reference>
<evidence type="ECO:0000313" key="1">
    <source>
        <dbReference type="EMBL" id="KAK4246691.1"/>
    </source>
</evidence>
<dbReference type="EMBL" id="MU857669">
    <property type="protein sequence ID" value="KAK4246691.1"/>
    <property type="molecule type" value="Genomic_DNA"/>
</dbReference>
<sequence length="86" mass="9583">MDVCYCANYYILKTGASLTPGRLPDDCLWLVSQPPSREEQDDQYSAKIPGPSRRPSWPFNVLSIPSLRMSTTEAGSCKNGRTSTRL</sequence>
<evidence type="ECO:0000313" key="2">
    <source>
        <dbReference type="Proteomes" id="UP001303647"/>
    </source>
</evidence>
<proteinExistence type="predicted"/>
<dbReference type="AlphaFoldDB" id="A0AAN7HEM3"/>
<protein>
    <submittedName>
        <fullName evidence="1">Uncharacterized protein</fullName>
    </submittedName>
</protein>
<keyword evidence="2" id="KW-1185">Reference proteome</keyword>
<reference evidence="1" key="2">
    <citation type="submission" date="2023-05" db="EMBL/GenBank/DDBJ databases">
        <authorList>
            <consortium name="Lawrence Berkeley National Laboratory"/>
            <person name="Steindorff A."/>
            <person name="Hensen N."/>
            <person name="Bonometti L."/>
            <person name="Westerberg I."/>
            <person name="Brannstrom I.O."/>
            <person name="Guillou S."/>
            <person name="Cros-Aarteil S."/>
            <person name="Calhoun S."/>
            <person name="Haridas S."/>
            <person name="Kuo A."/>
            <person name="Mondo S."/>
            <person name="Pangilinan J."/>
            <person name="Riley R."/>
            <person name="Labutti K."/>
            <person name="Andreopoulos B."/>
            <person name="Lipzen A."/>
            <person name="Chen C."/>
            <person name="Yanf M."/>
            <person name="Daum C."/>
            <person name="Ng V."/>
            <person name="Clum A."/>
            <person name="Ohm R."/>
            <person name="Martin F."/>
            <person name="Silar P."/>
            <person name="Natvig D."/>
            <person name="Lalanne C."/>
            <person name="Gautier V."/>
            <person name="Ament-Velasquez S.L."/>
            <person name="Kruys A."/>
            <person name="Hutchinson M.I."/>
            <person name="Powell A.J."/>
            <person name="Barry K."/>
            <person name="Miller A.N."/>
            <person name="Grigoriev I.V."/>
            <person name="Debuchy R."/>
            <person name="Gladieux P."/>
            <person name="Thoren M.H."/>
            <person name="Johannesson H."/>
        </authorList>
    </citation>
    <scope>NUCLEOTIDE SEQUENCE</scope>
    <source>
        <strain evidence="1">CBS 359.72</strain>
    </source>
</reference>
<name>A0AAN7HEM3_9PEZI</name>
<dbReference type="Proteomes" id="UP001303647">
    <property type="component" value="Unassembled WGS sequence"/>
</dbReference>
<gene>
    <name evidence="1" type="ORF">C7999DRAFT_15204</name>
</gene>
<accession>A0AAN7HEM3</accession>
<organism evidence="1 2">
    <name type="scientific">Corynascus novoguineensis</name>
    <dbReference type="NCBI Taxonomy" id="1126955"/>
    <lineage>
        <taxon>Eukaryota</taxon>
        <taxon>Fungi</taxon>
        <taxon>Dikarya</taxon>
        <taxon>Ascomycota</taxon>
        <taxon>Pezizomycotina</taxon>
        <taxon>Sordariomycetes</taxon>
        <taxon>Sordariomycetidae</taxon>
        <taxon>Sordariales</taxon>
        <taxon>Chaetomiaceae</taxon>
        <taxon>Corynascus</taxon>
    </lineage>
</organism>